<dbReference type="EMBL" id="RBAL01000004">
    <property type="protein sequence ID" value="RKN44001.1"/>
    <property type="molecule type" value="Genomic_DNA"/>
</dbReference>
<organism evidence="4 5">
    <name type="scientific">Streptomyces hoynatensis</name>
    <dbReference type="NCBI Taxonomy" id="1141874"/>
    <lineage>
        <taxon>Bacteria</taxon>
        <taxon>Bacillati</taxon>
        <taxon>Actinomycetota</taxon>
        <taxon>Actinomycetes</taxon>
        <taxon>Kitasatosporales</taxon>
        <taxon>Streptomycetaceae</taxon>
        <taxon>Streptomyces</taxon>
    </lineage>
</organism>
<comment type="caution">
    <text evidence="4">The sequence shown here is derived from an EMBL/GenBank/DDBJ whole genome shotgun (WGS) entry which is preliminary data.</text>
</comment>
<dbReference type="InterPro" id="IPR051799">
    <property type="entry name" value="NADH_flavin_oxidoreductase"/>
</dbReference>
<dbReference type="Pfam" id="PF00724">
    <property type="entry name" value="Oxidored_FMN"/>
    <property type="match status" value="1"/>
</dbReference>
<keyword evidence="2" id="KW-0560">Oxidoreductase</keyword>
<dbReference type="GO" id="GO:0016491">
    <property type="term" value="F:oxidoreductase activity"/>
    <property type="evidence" value="ECO:0007669"/>
    <property type="project" value="UniProtKB-KW"/>
</dbReference>
<evidence type="ECO:0000313" key="4">
    <source>
        <dbReference type="EMBL" id="RKN44001.1"/>
    </source>
</evidence>
<dbReference type="RefSeq" id="WP_120677752.1">
    <property type="nucleotide sequence ID" value="NZ_RBAL01000004.1"/>
</dbReference>
<reference evidence="4 5" key="1">
    <citation type="journal article" date="2014" name="Int. J. Syst. Evol. Microbiol.">
        <title>Streptomyces hoynatensis sp. nov., isolated from deep marine sediment.</title>
        <authorList>
            <person name="Veyisoglu A."/>
            <person name="Sahin N."/>
        </authorList>
    </citation>
    <scope>NUCLEOTIDE SEQUENCE [LARGE SCALE GENOMIC DNA]</scope>
    <source>
        <strain evidence="4 5">KCTC 29097</strain>
    </source>
</reference>
<dbReference type="PANTHER" id="PTHR43656">
    <property type="entry name" value="BINDING OXIDOREDUCTASE, PUTATIVE (AFU_ORTHOLOGUE AFUA_2G08260)-RELATED"/>
    <property type="match status" value="1"/>
</dbReference>
<evidence type="ECO:0000259" key="3">
    <source>
        <dbReference type="Pfam" id="PF00724"/>
    </source>
</evidence>
<protein>
    <submittedName>
        <fullName evidence="4">2,4-dienoyl-CoA reductase</fullName>
    </submittedName>
</protein>
<evidence type="ECO:0000256" key="2">
    <source>
        <dbReference type="ARBA" id="ARBA00023002"/>
    </source>
</evidence>
<dbReference type="AlphaFoldDB" id="A0A3A9Z6L3"/>
<dbReference type="InterPro" id="IPR013785">
    <property type="entry name" value="Aldolase_TIM"/>
</dbReference>
<dbReference type="Gene3D" id="3.20.20.70">
    <property type="entry name" value="Aldolase class I"/>
    <property type="match status" value="1"/>
</dbReference>
<keyword evidence="1" id="KW-0285">Flavoprotein</keyword>
<dbReference type="InterPro" id="IPR001155">
    <property type="entry name" value="OxRdtase_FMN_N"/>
</dbReference>
<evidence type="ECO:0000256" key="1">
    <source>
        <dbReference type="ARBA" id="ARBA00022630"/>
    </source>
</evidence>
<feature type="domain" description="NADH:flavin oxidoreductase/NADH oxidase N-terminal" evidence="3">
    <location>
        <begin position="6"/>
        <end position="333"/>
    </location>
</feature>
<accession>A0A3A9Z6L3</accession>
<gene>
    <name evidence="4" type="ORF">D7294_10005</name>
</gene>
<dbReference type="SUPFAM" id="SSF51395">
    <property type="entry name" value="FMN-linked oxidoreductases"/>
    <property type="match status" value="1"/>
</dbReference>
<dbReference type="GO" id="GO:0010181">
    <property type="term" value="F:FMN binding"/>
    <property type="evidence" value="ECO:0007669"/>
    <property type="project" value="InterPro"/>
</dbReference>
<proteinExistence type="predicted"/>
<dbReference type="Proteomes" id="UP000272474">
    <property type="component" value="Unassembled WGS sequence"/>
</dbReference>
<keyword evidence="5" id="KW-1185">Reference proteome</keyword>
<evidence type="ECO:0000313" key="5">
    <source>
        <dbReference type="Proteomes" id="UP000272474"/>
    </source>
</evidence>
<dbReference type="PANTHER" id="PTHR43656:SF2">
    <property type="entry name" value="BINDING OXIDOREDUCTASE, PUTATIVE (AFU_ORTHOLOGUE AFUA_2G08260)-RELATED"/>
    <property type="match status" value="1"/>
</dbReference>
<sequence>MSAPGLFAPLVLPSGEVLRNRVVKAAMEEQLGAAGLLPDARLHRLYRRWSAGGAGLLLTGNVMVDGRAATSPAGVALEAGSPLGPFARWAEAARAGGARAWMQLNHPGRQVRADQRGIVLGPSAVAVDAPGFAAPQAMDAHDIGRLVARFAHTAALACEAGFTGVQVHAAHGYLIGQFLSPLANRRDDAYGRGPEGRARLLLEILDAVRARLPRGASLGVKLNTADFQRGGFGPDDAERVVRLLGEHGVDLLELSGGSAVRPAMHGARLPASTRAREAFFLDLAPRLAAAASMPTMLTGGIRARPVAEGVLARGLDAVGVGTALALVPDLPERWRRDPSFAPAPPACGEESPERLAAGTQATVRWLLRRWARPEPGTPRVPPPGRAIAVDRARRTRLLPRYHAYLASRRGEPRV</sequence>
<name>A0A3A9Z6L3_9ACTN</name>
<dbReference type="OrthoDB" id="3169239at2"/>